<evidence type="ECO:0000313" key="2">
    <source>
        <dbReference type="EMBL" id="QHS93262.1"/>
    </source>
</evidence>
<evidence type="ECO:0000259" key="1">
    <source>
        <dbReference type="Pfam" id="PF13475"/>
    </source>
</evidence>
<dbReference type="Pfam" id="PF13475">
    <property type="entry name" value="DUF4116"/>
    <property type="match status" value="1"/>
</dbReference>
<reference evidence="2" key="1">
    <citation type="journal article" date="2020" name="Nature">
        <title>Giant virus diversity and host interactions through global metagenomics.</title>
        <authorList>
            <person name="Schulz F."/>
            <person name="Roux S."/>
            <person name="Paez-Espino D."/>
            <person name="Jungbluth S."/>
            <person name="Walsh D.A."/>
            <person name="Denef V.J."/>
            <person name="McMahon K.D."/>
            <person name="Konstantinidis K.T."/>
            <person name="Eloe-Fadrosh E.A."/>
            <person name="Kyrpides N.C."/>
            <person name="Woyke T."/>
        </authorList>
    </citation>
    <scope>NUCLEOTIDE SEQUENCE</scope>
    <source>
        <strain evidence="2">GVMAG-M-3300017989-17</strain>
    </source>
</reference>
<dbReference type="EMBL" id="MN739201">
    <property type="protein sequence ID" value="QHS93262.1"/>
    <property type="molecule type" value="Genomic_DNA"/>
</dbReference>
<accession>A0A6C0BMM0</accession>
<organism evidence="2">
    <name type="scientific">viral metagenome</name>
    <dbReference type="NCBI Taxonomy" id="1070528"/>
    <lineage>
        <taxon>unclassified sequences</taxon>
        <taxon>metagenomes</taxon>
        <taxon>organismal metagenomes</taxon>
    </lineage>
</organism>
<proteinExistence type="predicted"/>
<protein>
    <recommendedName>
        <fullName evidence="1">DUF4116 domain-containing protein</fullName>
    </recommendedName>
</protein>
<sequence>MAAVTISGDVIQYLSDAQQKKVGMEVCIAAVNSRSYALQYVCEAMRTPELVVQTFMKDGMSLAYLSHSEQRNLGVTVCIQAVEKNGLAIKYLCDDLKTKEVCLAAIKEDPYALRYISTAKQLELGKELCLEAIRRDKTVFPHVCDQMKAIHPELYLEVIRQDRKYALHFY</sequence>
<dbReference type="InterPro" id="IPR025197">
    <property type="entry name" value="DUF4116"/>
</dbReference>
<feature type="domain" description="DUF4116" evidence="1">
    <location>
        <begin position="77"/>
        <end position="117"/>
    </location>
</feature>
<dbReference type="AlphaFoldDB" id="A0A6C0BMM0"/>
<name>A0A6C0BMM0_9ZZZZ</name>